<reference evidence="14 15" key="1">
    <citation type="submission" date="2018-08" db="EMBL/GenBank/DDBJ databases">
        <title>Henriciella mobilis sp. nov., isolated from seawater.</title>
        <authorList>
            <person name="Cheng H."/>
            <person name="Wu Y.-H."/>
            <person name="Xu X.-W."/>
            <person name="Guo L.-L."/>
        </authorList>
    </citation>
    <scope>NUCLEOTIDE SEQUENCE [LARGE SCALE GENOMIC DNA]</scope>
    <source>
        <strain evidence="14 15">JN25</strain>
    </source>
</reference>
<dbReference type="Pfam" id="PF12911">
    <property type="entry name" value="OppC_N"/>
    <property type="match status" value="1"/>
</dbReference>
<comment type="similarity">
    <text evidence="10">Belongs to the binding-protein-dependent transport system permease family. OppBC subfamily.</text>
</comment>
<feature type="transmembrane region" description="Helical" evidence="12">
    <location>
        <begin position="101"/>
        <end position="126"/>
    </location>
</feature>
<keyword evidence="6" id="KW-0571">Peptide transport</keyword>
<dbReference type="InterPro" id="IPR050366">
    <property type="entry name" value="BP-dependent_transpt_permease"/>
</dbReference>
<keyword evidence="5 12" id="KW-0812">Transmembrane</keyword>
<evidence type="ECO:0000256" key="4">
    <source>
        <dbReference type="ARBA" id="ARBA00022519"/>
    </source>
</evidence>
<feature type="transmembrane region" description="Helical" evidence="12">
    <location>
        <begin position="268"/>
        <end position="288"/>
    </location>
</feature>
<comment type="caution">
    <text evidence="14">The sequence shown here is derived from an EMBL/GenBank/DDBJ whole genome shotgun (WGS) entry which is preliminary data.</text>
</comment>
<organism evidence="14 15">
    <name type="scientific">Henriciella mobilis</name>
    <dbReference type="NCBI Taxonomy" id="2305467"/>
    <lineage>
        <taxon>Bacteria</taxon>
        <taxon>Pseudomonadati</taxon>
        <taxon>Pseudomonadota</taxon>
        <taxon>Alphaproteobacteria</taxon>
        <taxon>Hyphomonadales</taxon>
        <taxon>Hyphomonadaceae</taxon>
        <taxon>Henriciella</taxon>
    </lineage>
</organism>
<dbReference type="InterPro" id="IPR000515">
    <property type="entry name" value="MetI-like"/>
</dbReference>
<keyword evidence="7" id="KW-0653">Protein transport</keyword>
<dbReference type="Proteomes" id="UP000266385">
    <property type="component" value="Unassembled WGS sequence"/>
</dbReference>
<evidence type="ECO:0000256" key="5">
    <source>
        <dbReference type="ARBA" id="ARBA00022692"/>
    </source>
</evidence>
<keyword evidence="3" id="KW-1003">Cell membrane</keyword>
<evidence type="ECO:0000256" key="6">
    <source>
        <dbReference type="ARBA" id="ARBA00022856"/>
    </source>
</evidence>
<dbReference type="PANTHER" id="PTHR43386">
    <property type="entry name" value="OLIGOPEPTIDE TRANSPORT SYSTEM PERMEASE PROTEIN APPC"/>
    <property type="match status" value="1"/>
</dbReference>
<dbReference type="OrthoDB" id="9766870at2"/>
<comment type="subcellular location">
    <subcellularLocation>
        <location evidence="1">Cell inner membrane</location>
        <topology evidence="1">Multi-pass membrane protein</topology>
    </subcellularLocation>
    <subcellularLocation>
        <location evidence="12">Cell membrane</location>
        <topology evidence="12">Multi-pass membrane protein</topology>
    </subcellularLocation>
</comment>
<keyword evidence="15" id="KW-1185">Reference proteome</keyword>
<dbReference type="PANTHER" id="PTHR43386:SF2">
    <property type="entry name" value="OLIGOPEPTIDE TRANSPORT SYSTEM PERMEASE PROTEIN OPPC"/>
    <property type="match status" value="1"/>
</dbReference>
<evidence type="ECO:0000256" key="1">
    <source>
        <dbReference type="ARBA" id="ARBA00004429"/>
    </source>
</evidence>
<sequence>MVDTLDMTGRKEPVEQALAGGRSLWDDARRRLFNNKAAVFSMWVLGILIFLAVFGPMLWVHDYSKISADTELAPTMQDWHWLGTDEQGRDLVARNLLGLRISMAVGLVATIVSLIIGVTWGAIAGYVGGRVDNLMMRFVDVLYAMPFIFFVILLLTVFGRNIILIFAAIGAVEWLTMSRIVRGQTLAIKGKEFIEAARAAGVPGSAIIRRHILPNVVGPVAVYVTLTIPVVIMAESFLSFLGLGVNEPLTSLGVLISNGAKEMQDKPWLLMAPAVLMAVTLLCLNFIGDGLRDALDPKER</sequence>
<feature type="transmembrane region" description="Helical" evidence="12">
    <location>
        <begin position="212"/>
        <end position="232"/>
    </location>
</feature>
<dbReference type="GO" id="GO:0055085">
    <property type="term" value="P:transmembrane transport"/>
    <property type="evidence" value="ECO:0007669"/>
    <property type="project" value="InterPro"/>
</dbReference>
<feature type="transmembrane region" description="Helical" evidence="12">
    <location>
        <begin position="37"/>
        <end position="59"/>
    </location>
</feature>
<dbReference type="SUPFAM" id="SSF161098">
    <property type="entry name" value="MetI-like"/>
    <property type="match status" value="1"/>
</dbReference>
<proteinExistence type="inferred from homology"/>
<feature type="transmembrane region" description="Helical" evidence="12">
    <location>
        <begin position="138"/>
        <end position="156"/>
    </location>
</feature>
<keyword evidence="4" id="KW-0997">Cell inner membrane</keyword>
<dbReference type="GO" id="GO:0015031">
    <property type="term" value="P:protein transport"/>
    <property type="evidence" value="ECO:0007669"/>
    <property type="project" value="UniProtKB-KW"/>
</dbReference>
<evidence type="ECO:0000259" key="13">
    <source>
        <dbReference type="PROSITE" id="PS50928"/>
    </source>
</evidence>
<evidence type="ECO:0000256" key="9">
    <source>
        <dbReference type="ARBA" id="ARBA00023136"/>
    </source>
</evidence>
<protein>
    <recommendedName>
        <fullName evidence="11">Oligopeptide transport system permease protein OppC</fullName>
    </recommendedName>
</protein>
<evidence type="ECO:0000256" key="8">
    <source>
        <dbReference type="ARBA" id="ARBA00022989"/>
    </source>
</evidence>
<keyword evidence="8 12" id="KW-1133">Transmembrane helix</keyword>
<keyword evidence="2 12" id="KW-0813">Transport</keyword>
<evidence type="ECO:0000256" key="7">
    <source>
        <dbReference type="ARBA" id="ARBA00022927"/>
    </source>
</evidence>
<dbReference type="Pfam" id="PF00528">
    <property type="entry name" value="BPD_transp_1"/>
    <property type="match status" value="1"/>
</dbReference>
<evidence type="ECO:0000256" key="2">
    <source>
        <dbReference type="ARBA" id="ARBA00022448"/>
    </source>
</evidence>
<evidence type="ECO:0000256" key="3">
    <source>
        <dbReference type="ARBA" id="ARBA00022475"/>
    </source>
</evidence>
<evidence type="ECO:0000256" key="11">
    <source>
        <dbReference type="ARBA" id="ARBA00072251"/>
    </source>
</evidence>
<dbReference type="GO" id="GO:0015833">
    <property type="term" value="P:peptide transport"/>
    <property type="evidence" value="ECO:0007669"/>
    <property type="project" value="UniProtKB-KW"/>
</dbReference>
<dbReference type="AlphaFoldDB" id="A0A399RAD5"/>
<evidence type="ECO:0000313" key="14">
    <source>
        <dbReference type="EMBL" id="RIJ28536.1"/>
    </source>
</evidence>
<keyword evidence="9 12" id="KW-0472">Membrane</keyword>
<evidence type="ECO:0000313" key="15">
    <source>
        <dbReference type="Proteomes" id="UP000266385"/>
    </source>
</evidence>
<evidence type="ECO:0000256" key="12">
    <source>
        <dbReference type="RuleBase" id="RU363032"/>
    </source>
</evidence>
<dbReference type="EMBL" id="QWFX01000013">
    <property type="protein sequence ID" value="RIJ28536.1"/>
    <property type="molecule type" value="Genomic_DNA"/>
</dbReference>
<feature type="domain" description="ABC transmembrane type-1" evidence="13">
    <location>
        <begin position="99"/>
        <end position="288"/>
    </location>
</feature>
<dbReference type="PROSITE" id="PS50928">
    <property type="entry name" value="ABC_TM1"/>
    <property type="match status" value="1"/>
</dbReference>
<dbReference type="RefSeq" id="WP_119377071.1">
    <property type="nucleotide sequence ID" value="NZ_QWFX01000013.1"/>
</dbReference>
<dbReference type="InterPro" id="IPR025966">
    <property type="entry name" value="OppC_N"/>
</dbReference>
<dbReference type="InterPro" id="IPR035906">
    <property type="entry name" value="MetI-like_sf"/>
</dbReference>
<name>A0A399RAD5_9PROT</name>
<feature type="transmembrane region" description="Helical" evidence="12">
    <location>
        <begin position="162"/>
        <end position="181"/>
    </location>
</feature>
<dbReference type="Gene3D" id="1.10.3720.10">
    <property type="entry name" value="MetI-like"/>
    <property type="match status" value="1"/>
</dbReference>
<gene>
    <name evidence="14" type="ORF">D1223_14250</name>
</gene>
<dbReference type="GO" id="GO:0005886">
    <property type="term" value="C:plasma membrane"/>
    <property type="evidence" value="ECO:0007669"/>
    <property type="project" value="UniProtKB-SubCell"/>
</dbReference>
<evidence type="ECO:0000256" key="10">
    <source>
        <dbReference type="ARBA" id="ARBA00024202"/>
    </source>
</evidence>
<dbReference type="CDD" id="cd06261">
    <property type="entry name" value="TM_PBP2"/>
    <property type="match status" value="1"/>
</dbReference>
<accession>A0A399RAD5</accession>